<name>A0A218ML94_9VIRU</name>
<accession>A0A218ML94</accession>
<proteinExistence type="predicted"/>
<organism evidence="1">
    <name type="scientific">uncultured virus</name>
    <dbReference type="NCBI Taxonomy" id="340016"/>
    <lineage>
        <taxon>Viruses</taxon>
        <taxon>environmental samples</taxon>
    </lineage>
</organism>
<protein>
    <recommendedName>
        <fullName evidence="2">Helix-turn-helix type 11 domain-containing protein</fullName>
    </recommendedName>
</protein>
<reference evidence="1" key="1">
    <citation type="submission" date="2016-10" db="EMBL/GenBank/DDBJ databases">
        <authorList>
            <person name="Varghese N."/>
        </authorList>
    </citation>
    <scope>NUCLEOTIDE SEQUENCE</scope>
</reference>
<evidence type="ECO:0000313" key="1">
    <source>
        <dbReference type="EMBL" id="ASF00047.1"/>
    </source>
</evidence>
<reference evidence="1" key="2">
    <citation type="journal article" date="2017" name="Nat. Commun.">
        <title>Single-virus genomics reveals hidden cosmopolitan and abundant viruses.</title>
        <authorList>
            <person name="Martinez-Hernandez F."/>
            <person name="Fornas O."/>
            <person name="Lluesma Gomez M."/>
            <person name="Bolduc B."/>
            <person name="de la Cruz Pena M.J."/>
            <person name="Martinez J.M."/>
            <person name="Anton J."/>
            <person name="Gasol J.M."/>
            <person name="Rosselli R."/>
            <person name="Rodriguez-Valera F."/>
            <person name="Sullivan M.B."/>
            <person name="Acinas S.G."/>
            <person name="Martinez-Garcia M."/>
        </authorList>
    </citation>
    <scope>NUCLEOTIDE SEQUENCE</scope>
</reference>
<dbReference type="EMBL" id="KY052812">
    <property type="protein sequence ID" value="ASF00047.1"/>
    <property type="molecule type" value="Genomic_DNA"/>
</dbReference>
<sequence>MSQIPRNLDYLHRRKVVYRRDPTDPPDYETSHYMFFENGTHQAYDLFKGNAKINTYKSLKWHLLVLWYLNPQIDPDEFNSMAEFITDKDNGFTTFSISNNGLERIIHDVYMCDLDRPPTNRLRKVIFKMGSGLDKFEKLSIVGKLIGRSKRVHPDDIYQCMIDMNDMGKKITIRRLAGLLDCSARTIHRNMCNELKREKELLNREI</sequence>
<evidence type="ECO:0008006" key="2">
    <source>
        <dbReference type="Google" id="ProtNLM"/>
    </source>
</evidence>